<feature type="domain" description="GFO/IDH/MocA-like oxidoreductase" evidence="3">
    <location>
        <begin position="134"/>
        <end position="252"/>
    </location>
</feature>
<dbReference type="Pfam" id="PF22725">
    <property type="entry name" value="GFO_IDH_MocA_C3"/>
    <property type="match status" value="1"/>
</dbReference>
<evidence type="ECO:0000313" key="5">
    <source>
        <dbReference type="Proteomes" id="UP000501812"/>
    </source>
</evidence>
<protein>
    <submittedName>
        <fullName evidence="4">Gfo/Idh/MocA family oxidoreductase</fullName>
    </submittedName>
</protein>
<dbReference type="AlphaFoldDB" id="A0A858REI1"/>
<dbReference type="SUPFAM" id="SSF55347">
    <property type="entry name" value="Glyceraldehyde-3-phosphate dehydrogenase-like, C-terminal domain"/>
    <property type="match status" value="1"/>
</dbReference>
<dbReference type="InterPro" id="IPR000683">
    <property type="entry name" value="Gfo/Idh/MocA-like_OxRdtase_N"/>
</dbReference>
<dbReference type="Proteomes" id="UP000501812">
    <property type="component" value="Chromosome"/>
</dbReference>
<dbReference type="InterPro" id="IPR055170">
    <property type="entry name" value="GFO_IDH_MocA-like_dom"/>
</dbReference>
<dbReference type="Pfam" id="PF01408">
    <property type="entry name" value="GFO_IDH_MocA"/>
    <property type="match status" value="1"/>
</dbReference>
<dbReference type="Gene3D" id="3.40.50.720">
    <property type="entry name" value="NAD(P)-binding Rossmann-like Domain"/>
    <property type="match status" value="1"/>
</dbReference>
<gene>
    <name evidence="4" type="ORF">HHL09_04895</name>
</gene>
<dbReference type="GO" id="GO:0016491">
    <property type="term" value="F:oxidoreductase activity"/>
    <property type="evidence" value="ECO:0007669"/>
    <property type="project" value="UniProtKB-KW"/>
</dbReference>
<dbReference type="KEGG" id="luo:HHL09_04895"/>
<name>A0A858REI1_9BACT</name>
<evidence type="ECO:0000259" key="2">
    <source>
        <dbReference type="Pfam" id="PF01408"/>
    </source>
</evidence>
<sequence length="372" mass="41408">MNRERIGYGLIGCGGFGRFCLGEYRTMPDLRCVAVTDRDPELLRSTAGEFGVEAITEVETLLKHPDIDIVHLATPPFTHPALAMQALQAGKHVLCEKPLALKEADAKAMVMMAEAQGKVLAVNLIMRYNPLCAAVRRLVESQLLGDPLHATLVNAAQDERLPAEHWFWDPESSGGIFIEHGVHFFDLFEWWFGAGEVVSAVQLRRPGSKIVDQVQCSVRYGESTLGTFYHGFHQMHRRDRQTWLLVFETGTVSLDGWVPTDLVIDMHGSQRELEEAGALIPGSSVEVVQTYADDEQVSRSRHRVRTVEVHGRIRADAGCSKLELYGKILRDLMEDQVAAIRDPRHVRRVTESNGVSSLAYALRAQELAEASG</sequence>
<dbReference type="SUPFAM" id="SSF51735">
    <property type="entry name" value="NAD(P)-binding Rossmann-fold domains"/>
    <property type="match status" value="1"/>
</dbReference>
<feature type="domain" description="Gfo/Idh/MocA-like oxidoreductase N-terminal" evidence="2">
    <location>
        <begin position="7"/>
        <end position="123"/>
    </location>
</feature>
<dbReference type="Gene3D" id="3.30.360.10">
    <property type="entry name" value="Dihydrodipicolinate Reductase, domain 2"/>
    <property type="match status" value="1"/>
</dbReference>
<proteinExistence type="predicted"/>
<organism evidence="4 5">
    <name type="scientific">Luteolibacter luteus</name>
    <dbReference type="NCBI Taxonomy" id="2728835"/>
    <lineage>
        <taxon>Bacteria</taxon>
        <taxon>Pseudomonadati</taxon>
        <taxon>Verrucomicrobiota</taxon>
        <taxon>Verrucomicrobiia</taxon>
        <taxon>Verrucomicrobiales</taxon>
        <taxon>Verrucomicrobiaceae</taxon>
        <taxon>Luteolibacter</taxon>
    </lineage>
</organism>
<evidence type="ECO:0000313" key="4">
    <source>
        <dbReference type="EMBL" id="QJE95135.1"/>
    </source>
</evidence>
<keyword evidence="1" id="KW-0560">Oxidoreductase</keyword>
<evidence type="ECO:0000256" key="1">
    <source>
        <dbReference type="ARBA" id="ARBA00023002"/>
    </source>
</evidence>
<dbReference type="PANTHER" id="PTHR43818:SF11">
    <property type="entry name" value="BCDNA.GH03377"/>
    <property type="match status" value="1"/>
</dbReference>
<accession>A0A858REI1</accession>
<dbReference type="RefSeq" id="WP_169453356.1">
    <property type="nucleotide sequence ID" value="NZ_CP051774.1"/>
</dbReference>
<dbReference type="PANTHER" id="PTHR43818">
    <property type="entry name" value="BCDNA.GH03377"/>
    <property type="match status" value="1"/>
</dbReference>
<dbReference type="InterPro" id="IPR050463">
    <property type="entry name" value="Gfo/Idh/MocA_oxidrdct_glycsds"/>
</dbReference>
<reference evidence="4 5" key="1">
    <citation type="submission" date="2020-04" db="EMBL/GenBank/DDBJ databases">
        <title>Luteolibacter sp. G-1-1-1 isolated from soil.</title>
        <authorList>
            <person name="Dahal R.H."/>
        </authorList>
    </citation>
    <scope>NUCLEOTIDE SEQUENCE [LARGE SCALE GENOMIC DNA]</scope>
    <source>
        <strain evidence="4 5">G-1-1-1</strain>
    </source>
</reference>
<dbReference type="EMBL" id="CP051774">
    <property type="protein sequence ID" value="QJE95135.1"/>
    <property type="molecule type" value="Genomic_DNA"/>
</dbReference>
<dbReference type="GO" id="GO:0000166">
    <property type="term" value="F:nucleotide binding"/>
    <property type="evidence" value="ECO:0007669"/>
    <property type="project" value="InterPro"/>
</dbReference>
<evidence type="ECO:0000259" key="3">
    <source>
        <dbReference type="Pfam" id="PF22725"/>
    </source>
</evidence>
<dbReference type="InterPro" id="IPR036291">
    <property type="entry name" value="NAD(P)-bd_dom_sf"/>
</dbReference>
<keyword evidence="5" id="KW-1185">Reference proteome</keyword>